<keyword evidence="1" id="KW-0812">Transmembrane</keyword>
<dbReference type="AlphaFoldDB" id="A0A9D2G4K9"/>
<dbReference type="EMBL" id="DXBB01000046">
    <property type="protein sequence ID" value="HIZ72483.1"/>
    <property type="molecule type" value="Genomic_DNA"/>
</dbReference>
<evidence type="ECO:0008006" key="4">
    <source>
        <dbReference type="Google" id="ProtNLM"/>
    </source>
</evidence>
<dbReference type="Proteomes" id="UP000824102">
    <property type="component" value="Unassembled WGS sequence"/>
</dbReference>
<feature type="transmembrane region" description="Helical" evidence="1">
    <location>
        <begin position="32"/>
        <end position="53"/>
    </location>
</feature>
<keyword evidence="1" id="KW-0472">Membrane</keyword>
<proteinExistence type="predicted"/>
<gene>
    <name evidence="2" type="ORF">H9964_02750</name>
</gene>
<evidence type="ECO:0000256" key="1">
    <source>
        <dbReference type="SAM" id="Phobius"/>
    </source>
</evidence>
<accession>A0A9D2G4K9</accession>
<protein>
    <recommendedName>
        <fullName evidence="4">Lipoprotein</fullName>
    </recommendedName>
</protein>
<dbReference type="PROSITE" id="PS51257">
    <property type="entry name" value="PROKAR_LIPOPROTEIN"/>
    <property type="match status" value="1"/>
</dbReference>
<organism evidence="2 3">
    <name type="scientific">Candidatus Gallimonas intestinavium</name>
    <dbReference type="NCBI Taxonomy" id="2838603"/>
    <lineage>
        <taxon>Bacteria</taxon>
        <taxon>Bacillati</taxon>
        <taxon>Bacillota</taxon>
        <taxon>Clostridia</taxon>
        <taxon>Candidatus Gallimonas</taxon>
    </lineage>
</organism>
<name>A0A9D2G4K9_9FIRM</name>
<evidence type="ECO:0000313" key="3">
    <source>
        <dbReference type="Proteomes" id="UP000824102"/>
    </source>
</evidence>
<comment type="caution">
    <text evidence="2">The sequence shown here is derived from an EMBL/GenBank/DDBJ whole genome shotgun (WGS) entry which is preliminary data.</text>
</comment>
<sequence length="57" mass="6005">MKSIHLMVLGLVLMFAGVGCIAFSLGGGWNTLTTVGTVLTAVGFIVTAVGFFWKKKD</sequence>
<evidence type="ECO:0000313" key="2">
    <source>
        <dbReference type="EMBL" id="HIZ72483.1"/>
    </source>
</evidence>
<reference evidence="2" key="1">
    <citation type="journal article" date="2021" name="PeerJ">
        <title>Extensive microbial diversity within the chicken gut microbiome revealed by metagenomics and culture.</title>
        <authorList>
            <person name="Gilroy R."/>
            <person name="Ravi A."/>
            <person name="Getino M."/>
            <person name="Pursley I."/>
            <person name="Horton D.L."/>
            <person name="Alikhan N.F."/>
            <person name="Baker D."/>
            <person name="Gharbi K."/>
            <person name="Hall N."/>
            <person name="Watson M."/>
            <person name="Adriaenssens E.M."/>
            <person name="Foster-Nyarko E."/>
            <person name="Jarju S."/>
            <person name="Secka A."/>
            <person name="Antonio M."/>
            <person name="Oren A."/>
            <person name="Chaudhuri R.R."/>
            <person name="La Ragione R."/>
            <person name="Hildebrand F."/>
            <person name="Pallen M.J."/>
        </authorList>
    </citation>
    <scope>NUCLEOTIDE SEQUENCE</scope>
    <source>
        <strain evidence="2">ChiW7-2402</strain>
    </source>
</reference>
<reference evidence="2" key="2">
    <citation type="submission" date="2021-04" db="EMBL/GenBank/DDBJ databases">
        <authorList>
            <person name="Gilroy R."/>
        </authorList>
    </citation>
    <scope>NUCLEOTIDE SEQUENCE</scope>
    <source>
        <strain evidence="2">ChiW7-2402</strain>
    </source>
</reference>
<keyword evidence="1" id="KW-1133">Transmembrane helix</keyword>